<comment type="similarity">
    <text evidence="1">Belongs to the peptidase S33 family.</text>
</comment>
<dbReference type="InterPro" id="IPR000073">
    <property type="entry name" value="AB_hydrolase_1"/>
</dbReference>
<dbReference type="InterPro" id="IPR051601">
    <property type="entry name" value="Serine_prot/Carboxylest_S33"/>
</dbReference>
<dbReference type="Proteomes" id="UP001365542">
    <property type="component" value="Unassembled WGS sequence"/>
</dbReference>
<dbReference type="InterPro" id="IPR013595">
    <property type="entry name" value="Pept_S33_TAP-like_C"/>
</dbReference>
<dbReference type="Pfam" id="PF08386">
    <property type="entry name" value="Abhydrolase_4"/>
    <property type="match status" value="1"/>
</dbReference>
<accession>A0AAV9WVZ5</accession>
<protein>
    <submittedName>
        <fullName evidence="6">Uncharacterized protein</fullName>
    </submittedName>
</protein>
<feature type="signal peptide" evidence="3">
    <location>
        <begin position="1"/>
        <end position="18"/>
    </location>
</feature>
<keyword evidence="2" id="KW-0378">Hydrolase</keyword>
<dbReference type="InterPro" id="IPR029058">
    <property type="entry name" value="AB_hydrolase_fold"/>
</dbReference>
<keyword evidence="3" id="KW-0732">Signal</keyword>
<dbReference type="AlphaFoldDB" id="A0AAV9WVZ5"/>
<dbReference type="Pfam" id="PF00561">
    <property type="entry name" value="Abhydrolase_1"/>
    <property type="match status" value="1"/>
</dbReference>
<evidence type="ECO:0000256" key="3">
    <source>
        <dbReference type="SAM" id="SignalP"/>
    </source>
</evidence>
<keyword evidence="7" id="KW-1185">Reference proteome</keyword>
<evidence type="ECO:0000259" key="4">
    <source>
        <dbReference type="Pfam" id="PF00561"/>
    </source>
</evidence>
<gene>
    <name evidence="6" type="ORF">TWF694_004663</name>
</gene>
<evidence type="ECO:0000313" key="7">
    <source>
        <dbReference type="Proteomes" id="UP001365542"/>
    </source>
</evidence>
<feature type="domain" description="Peptidase S33 tripeptidyl aminopeptidase-like C-terminal" evidence="5">
    <location>
        <begin position="451"/>
        <end position="546"/>
    </location>
</feature>
<organism evidence="6 7">
    <name type="scientific">Orbilia ellipsospora</name>
    <dbReference type="NCBI Taxonomy" id="2528407"/>
    <lineage>
        <taxon>Eukaryota</taxon>
        <taxon>Fungi</taxon>
        <taxon>Dikarya</taxon>
        <taxon>Ascomycota</taxon>
        <taxon>Pezizomycotina</taxon>
        <taxon>Orbiliomycetes</taxon>
        <taxon>Orbiliales</taxon>
        <taxon>Orbiliaceae</taxon>
        <taxon>Orbilia</taxon>
    </lineage>
</organism>
<evidence type="ECO:0000259" key="5">
    <source>
        <dbReference type="Pfam" id="PF08386"/>
    </source>
</evidence>
<dbReference type="SUPFAM" id="SSF53474">
    <property type="entry name" value="alpha/beta-Hydrolases"/>
    <property type="match status" value="1"/>
</dbReference>
<feature type="chain" id="PRO_5043564291" evidence="3">
    <location>
        <begin position="19"/>
        <end position="579"/>
    </location>
</feature>
<sequence>MKNFFAAAAAVLPSIALAAPQAGKQYFFDTIPASVDLVWYPCNQTYECARLSVPLNPLDPDNGLRSEIPIIKLPAKKEDEYKGIVLTNPGGPGGLGISFILTEGLEISNFTGPGWDIIGFDPRGMGYSSPNGATGFSNFTYSVDRQNASYIDPSKLSKRAIRADHYGLDIPFRPDSWIDTIIELGDQLDELIQLRVNARNQAVPYMTTVHVAYDMLQIAKADARLRGQCEDEVLVNYYGVSYGTVLGQTFTSLYPQHVGRFVIDSVVDLKDWYEGNALRSAMNHTDEGVSTFFSTCFNAGPEKCSFYTGHNSHAIRDRFNNLMAQFDAPRAIAENWANATLVQFAQDIIKNIIIFVPYNALQTFPPFADTLATIEALVQANNVTAEAMTEIFNQWSPPQDASVPDRPEYVFETWCSDSFNDNGFTGIDKPIPRYFIDTARQESVSSGERFIEIYGVCSRLHLKPNWHFNGTYGATTKTPVLFIGLLKDPITPYENAELAQKRHPGSKMIYVDAVGHGITGKRNWCVFDKVRAYFQDLTLPGHDNRCAMEAVPFEYVPPAVQKRSVVPSFHRSMARMPHF</sequence>
<proteinExistence type="inferred from homology"/>
<reference evidence="6 7" key="1">
    <citation type="submission" date="2019-10" db="EMBL/GenBank/DDBJ databases">
        <authorList>
            <person name="Palmer J.M."/>
        </authorList>
    </citation>
    <scope>NUCLEOTIDE SEQUENCE [LARGE SCALE GENOMIC DNA]</scope>
    <source>
        <strain evidence="6 7">TWF694</strain>
    </source>
</reference>
<evidence type="ECO:0000256" key="2">
    <source>
        <dbReference type="ARBA" id="ARBA00022801"/>
    </source>
</evidence>
<dbReference type="GO" id="GO:0016787">
    <property type="term" value="F:hydrolase activity"/>
    <property type="evidence" value="ECO:0007669"/>
    <property type="project" value="UniProtKB-KW"/>
</dbReference>
<name>A0AAV9WVZ5_9PEZI</name>
<evidence type="ECO:0000256" key="1">
    <source>
        <dbReference type="ARBA" id="ARBA00010088"/>
    </source>
</evidence>
<dbReference type="PANTHER" id="PTHR43248">
    <property type="entry name" value="2-SUCCINYL-6-HYDROXY-2,4-CYCLOHEXADIENE-1-CARBOXYLATE SYNTHASE"/>
    <property type="match status" value="1"/>
</dbReference>
<dbReference type="EMBL" id="JAVHJO010000015">
    <property type="protein sequence ID" value="KAK6527682.1"/>
    <property type="molecule type" value="Genomic_DNA"/>
</dbReference>
<dbReference type="PANTHER" id="PTHR43248:SF25">
    <property type="entry name" value="AB HYDROLASE-1 DOMAIN-CONTAINING PROTEIN-RELATED"/>
    <property type="match status" value="1"/>
</dbReference>
<dbReference type="Gene3D" id="3.40.50.1820">
    <property type="entry name" value="alpha/beta hydrolase"/>
    <property type="match status" value="1"/>
</dbReference>
<feature type="domain" description="AB hydrolase-1" evidence="4">
    <location>
        <begin position="84"/>
        <end position="278"/>
    </location>
</feature>
<comment type="caution">
    <text evidence="6">The sequence shown here is derived from an EMBL/GenBank/DDBJ whole genome shotgun (WGS) entry which is preliminary data.</text>
</comment>
<evidence type="ECO:0000313" key="6">
    <source>
        <dbReference type="EMBL" id="KAK6527682.1"/>
    </source>
</evidence>